<evidence type="ECO:0008006" key="4">
    <source>
        <dbReference type="Google" id="ProtNLM"/>
    </source>
</evidence>
<organism evidence="2 3">
    <name type="scientific">Serinicoccus hydrothermalis</name>
    <dbReference type="NCBI Taxonomy" id="1758689"/>
    <lineage>
        <taxon>Bacteria</taxon>
        <taxon>Bacillati</taxon>
        <taxon>Actinomycetota</taxon>
        <taxon>Actinomycetes</taxon>
        <taxon>Micrococcales</taxon>
        <taxon>Ornithinimicrobiaceae</taxon>
        <taxon>Serinicoccus</taxon>
    </lineage>
</organism>
<reference evidence="2 3" key="1">
    <citation type="submission" date="2016-03" db="EMBL/GenBank/DDBJ databases">
        <title>Shallow-sea hydrothermal system.</title>
        <authorList>
            <person name="Tang K."/>
        </authorList>
    </citation>
    <scope>NUCLEOTIDE SEQUENCE [LARGE SCALE GENOMIC DNA]</scope>
    <source>
        <strain evidence="2 3">JLT9</strain>
    </source>
</reference>
<dbReference type="KEGG" id="serj:SGUI_1458"/>
<keyword evidence="1" id="KW-1133">Transmembrane helix</keyword>
<proteinExistence type="predicted"/>
<evidence type="ECO:0000313" key="3">
    <source>
        <dbReference type="Proteomes" id="UP000092482"/>
    </source>
</evidence>
<name>A0A1B1NBS6_9MICO</name>
<dbReference type="Pfam" id="PF14329">
    <property type="entry name" value="DUF4386"/>
    <property type="match status" value="1"/>
</dbReference>
<evidence type="ECO:0000256" key="1">
    <source>
        <dbReference type="SAM" id="Phobius"/>
    </source>
</evidence>
<keyword evidence="1" id="KW-0812">Transmembrane</keyword>
<gene>
    <name evidence="2" type="ORF">SGUI_1458</name>
</gene>
<keyword evidence="1" id="KW-0472">Membrane</keyword>
<accession>A0A1B1NBS6</accession>
<feature type="transmembrane region" description="Helical" evidence="1">
    <location>
        <begin position="49"/>
        <end position="68"/>
    </location>
</feature>
<dbReference type="AlphaFoldDB" id="A0A1B1NBS6"/>
<protein>
    <recommendedName>
        <fullName evidence="4">Integral membrane protein</fullName>
    </recommendedName>
</protein>
<evidence type="ECO:0000313" key="2">
    <source>
        <dbReference type="EMBL" id="ANS78854.1"/>
    </source>
</evidence>
<dbReference type="Proteomes" id="UP000092482">
    <property type="component" value="Chromosome"/>
</dbReference>
<dbReference type="RefSeq" id="WP_066638249.1">
    <property type="nucleotide sequence ID" value="NZ_CP014989.1"/>
</dbReference>
<feature type="transmembrane region" description="Helical" evidence="1">
    <location>
        <begin position="102"/>
        <end position="127"/>
    </location>
</feature>
<sequence>MVALRLTYVAVFVVAIALLLVAVETGGAPGADAPTAVLAASAASACWRLGLVVFATHLAVLAVAFVGAPALPTWLGGLLGLGATAYAVDGVLRTALGADAAVMTGLVPVVSVCAAAGELVLAVWLLARGGRR</sequence>
<feature type="transmembrane region" description="Helical" evidence="1">
    <location>
        <begin position="75"/>
        <end position="96"/>
    </location>
</feature>
<dbReference type="STRING" id="1758689.SGUI_1458"/>
<keyword evidence="3" id="KW-1185">Reference proteome</keyword>
<dbReference type="EMBL" id="CP014989">
    <property type="protein sequence ID" value="ANS78854.1"/>
    <property type="molecule type" value="Genomic_DNA"/>
</dbReference>
<dbReference type="InterPro" id="IPR025495">
    <property type="entry name" value="DUF4386"/>
</dbReference>